<evidence type="ECO:0000313" key="2">
    <source>
        <dbReference type="Proteomes" id="UP001558850"/>
    </source>
</evidence>
<comment type="caution">
    <text evidence="1">The sequence shown here is derived from an EMBL/GenBank/DDBJ whole genome shotgun (WGS) entry which is preliminary data.</text>
</comment>
<sequence>MHIRYLILAPLAVPVLALGVEVASAPSTTTLVINSDLILLLKVAIWLGGIFLAILATLGLTFFGWDVRNARASMIAIQRETKELQQDAVELLNTLKEESEKVKTEIDKLEQLGAQLEEESDLHVDSQQSDSESPISPPNASSDSGTSAEHVETAGRSTTPDASSPEHSVPEHSAATWLHDPKSPISLWSTPYSRPRTNIDLIRDVIRDSKYEWTTIGRIMNKTTLSRDQVLEEIRKASDIKIGRGRQTGDFIFKSSVPHS</sequence>
<reference evidence="1" key="1">
    <citation type="submission" date="2024-07" db="EMBL/GenBank/DDBJ databases">
        <title>A survey of Mimosa microsymbionts across Brazilian biomes reveals a high diversity of Paraburkholderia nodulating endemic species, but also that Cupriavidus is common as a symbiont of widespread species.</title>
        <authorList>
            <person name="Rouws L."/>
            <person name="Barauna A."/>
            <person name="Beukes C."/>
            <person name="Rouws J.R.C."/>
            <person name="De Faria S.M."/>
            <person name="Gross E."/>
            <person name="Bueno Dos Reis Junior F."/>
            <person name="Simon M.F."/>
            <person name="Maluk M."/>
            <person name="Odee D.W."/>
            <person name="Kenicer G."/>
            <person name="Young J.P.W."/>
            <person name="Reis V.M."/>
            <person name="Zilli J."/>
            <person name="James E.K."/>
        </authorList>
    </citation>
    <scope>NUCLEOTIDE SEQUENCE</scope>
    <source>
        <strain evidence="1">EG181B</strain>
    </source>
</reference>
<gene>
    <name evidence="1" type="ORF">AB4Y32_29625</name>
</gene>
<name>A0ACC6U8F8_9BURK</name>
<proteinExistence type="predicted"/>
<dbReference type="EMBL" id="JBFRCH010000024">
    <property type="protein sequence ID" value="MEX3935903.1"/>
    <property type="molecule type" value="Genomic_DNA"/>
</dbReference>
<keyword evidence="2" id="KW-1185">Reference proteome</keyword>
<accession>A0ACC6U8F8</accession>
<organism evidence="1 2">
    <name type="scientific">Paraburkholderia phymatum</name>
    <dbReference type="NCBI Taxonomy" id="148447"/>
    <lineage>
        <taxon>Bacteria</taxon>
        <taxon>Pseudomonadati</taxon>
        <taxon>Pseudomonadota</taxon>
        <taxon>Betaproteobacteria</taxon>
        <taxon>Burkholderiales</taxon>
        <taxon>Burkholderiaceae</taxon>
        <taxon>Paraburkholderia</taxon>
    </lineage>
</organism>
<protein>
    <submittedName>
        <fullName evidence="1">Uncharacterized protein</fullName>
    </submittedName>
</protein>
<evidence type="ECO:0000313" key="1">
    <source>
        <dbReference type="EMBL" id="MEX3935903.1"/>
    </source>
</evidence>
<dbReference type="Proteomes" id="UP001558850">
    <property type="component" value="Unassembled WGS sequence"/>
</dbReference>